<organism evidence="1 2">
    <name type="scientific">Sorangium atrum</name>
    <dbReference type="NCBI Taxonomy" id="2995308"/>
    <lineage>
        <taxon>Bacteria</taxon>
        <taxon>Pseudomonadati</taxon>
        <taxon>Myxococcota</taxon>
        <taxon>Polyangia</taxon>
        <taxon>Polyangiales</taxon>
        <taxon>Polyangiaceae</taxon>
        <taxon>Sorangium</taxon>
    </lineage>
</organism>
<protein>
    <recommendedName>
        <fullName evidence="3">Tetratricopeptide repeat protein</fullName>
    </recommendedName>
</protein>
<evidence type="ECO:0008006" key="3">
    <source>
        <dbReference type="Google" id="ProtNLM"/>
    </source>
</evidence>
<reference evidence="1 2" key="1">
    <citation type="submission" date="2023-01" db="EMBL/GenBank/DDBJ databases">
        <title>Minimal conservation of predation-associated metabolite biosynthetic gene clusters underscores biosynthetic potential of Myxococcota including descriptions for ten novel species: Archangium lansinium sp. nov., Myxococcus landrumus sp. nov., Nannocystis bai.</title>
        <authorList>
            <person name="Ahearne A."/>
            <person name="Stevens C."/>
            <person name="Dowd S."/>
        </authorList>
    </citation>
    <scope>NUCLEOTIDE SEQUENCE [LARGE SCALE GENOMIC DNA]</scope>
    <source>
        <strain evidence="1 2">WIWO2</strain>
    </source>
</reference>
<evidence type="ECO:0000313" key="2">
    <source>
        <dbReference type="Proteomes" id="UP001217485"/>
    </source>
</evidence>
<accession>A0ABT5C3V6</accession>
<evidence type="ECO:0000313" key="1">
    <source>
        <dbReference type="EMBL" id="MDC0681027.1"/>
    </source>
</evidence>
<dbReference type="Proteomes" id="UP001217485">
    <property type="component" value="Unassembled WGS sequence"/>
</dbReference>
<dbReference type="EMBL" id="JAQNDK010000003">
    <property type="protein sequence ID" value="MDC0681027.1"/>
    <property type="molecule type" value="Genomic_DNA"/>
</dbReference>
<comment type="caution">
    <text evidence="1">The sequence shown here is derived from an EMBL/GenBank/DDBJ whole genome shotgun (WGS) entry which is preliminary data.</text>
</comment>
<dbReference type="RefSeq" id="WP_272098080.1">
    <property type="nucleotide sequence ID" value="NZ_JAQNDK010000003.1"/>
</dbReference>
<sequence length="325" mass="35945">MERSPDWLSLCTDGTDLAAEDAAALETHLLKSSNDIEARAKLLGFYFTSPDDDSQQRRADHIHWLIAHRPEIHLGAFARIHPEYYPDAYNEAKRLWLSTVSNSPDDLAVLRNAGSFLASEDPDIAEELYKRGAAIDPGTSDWRQLLGGLHFTSSSRSTSSEERTRFAREALAEYEAALTLERCSLEALGILMDIADAAVMSENYERATEAAERLLADAADHADTFQYGNAVHYAHITLGKIALARNDPASAAEHLRAAGEVRGSPQLNTFGPDFELASRLLSMGQRDAVVDYIDGCKKFWESGASRLAKWTLAIERGETPDFSKR</sequence>
<proteinExistence type="predicted"/>
<dbReference type="InterPro" id="IPR011990">
    <property type="entry name" value="TPR-like_helical_dom_sf"/>
</dbReference>
<name>A0ABT5C3V6_9BACT</name>
<gene>
    <name evidence="1" type="ORF">POL72_25035</name>
</gene>
<keyword evidence="2" id="KW-1185">Reference proteome</keyword>
<dbReference type="SUPFAM" id="SSF48452">
    <property type="entry name" value="TPR-like"/>
    <property type="match status" value="1"/>
</dbReference>
<dbReference type="Gene3D" id="1.25.40.10">
    <property type="entry name" value="Tetratricopeptide repeat domain"/>
    <property type="match status" value="1"/>
</dbReference>